<dbReference type="GO" id="GO:0005886">
    <property type="term" value="C:plasma membrane"/>
    <property type="evidence" value="ECO:0007669"/>
    <property type="project" value="UniProtKB-SubCell"/>
</dbReference>
<feature type="transmembrane region" description="Helical" evidence="7">
    <location>
        <begin position="41"/>
        <end position="65"/>
    </location>
</feature>
<dbReference type="PANTHER" id="PTHR30086:SF20">
    <property type="entry name" value="ARGININE EXPORTER PROTEIN ARGO-RELATED"/>
    <property type="match status" value="1"/>
</dbReference>
<dbReference type="Proteomes" id="UP000824078">
    <property type="component" value="Unassembled WGS sequence"/>
</dbReference>
<feature type="region of interest" description="Disordered" evidence="6">
    <location>
        <begin position="97"/>
        <end position="119"/>
    </location>
</feature>
<keyword evidence="2" id="KW-1003">Cell membrane</keyword>
<dbReference type="PIRSF" id="PIRSF006324">
    <property type="entry name" value="LeuE"/>
    <property type="match status" value="1"/>
</dbReference>
<name>A0A9D1HY29_9ACTN</name>
<evidence type="ECO:0000256" key="1">
    <source>
        <dbReference type="ARBA" id="ARBA00004651"/>
    </source>
</evidence>
<dbReference type="EMBL" id="DVMQ01000002">
    <property type="protein sequence ID" value="HIU23370.1"/>
    <property type="molecule type" value="Genomic_DNA"/>
</dbReference>
<reference evidence="8" key="2">
    <citation type="journal article" date="2021" name="PeerJ">
        <title>Extensive microbial diversity within the chicken gut microbiome revealed by metagenomics and culture.</title>
        <authorList>
            <person name="Gilroy R."/>
            <person name="Ravi A."/>
            <person name="Getino M."/>
            <person name="Pursley I."/>
            <person name="Horton D.L."/>
            <person name="Alikhan N.F."/>
            <person name="Baker D."/>
            <person name="Gharbi K."/>
            <person name="Hall N."/>
            <person name="Watson M."/>
            <person name="Adriaenssens E.M."/>
            <person name="Foster-Nyarko E."/>
            <person name="Jarju S."/>
            <person name="Secka A."/>
            <person name="Antonio M."/>
            <person name="Oren A."/>
            <person name="Chaudhuri R.R."/>
            <person name="La Ragione R."/>
            <person name="Hildebrand F."/>
            <person name="Pallen M.J."/>
        </authorList>
    </citation>
    <scope>NUCLEOTIDE SEQUENCE</scope>
    <source>
        <strain evidence="8">ChiHjej12B11-29160</strain>
    </source>
</reference>
<keyword evidence="5 7" id="KW-0472">Membrane</keyword>
<dbReference type="AlphaFoldDB" id="A0A9D1HY29"/>
<feature type="transmembrane region" description="Helical" evidence="7">
    <location>
        <begin position="167"/>
        <end position="192"/>
    </location>
</feature>
<proteinExistence type="predicted"/>
<evidence type="ECO:0000313" key="8">
    <source>
        <dbReference type="EMBL" id="HIU23370.1"/>
    </source>
</evidence>
<feature type="transmembrane region" description="Helical" evidence="7">
    <location>
        <begin position="143"/>
        <end position="161"/>
    </location>
</feature>
<gene>
    <name evidence="8" type="ORF">IAD17_00340</name>
</gene>
<reference evidence="8" key="1">
    <citation type="submission" date="2020-10" db="EMBL/GenBank/DDBJ databases">
        <authorList>
            <person name="Gilroy R."/>
        </authorList>
    </citation>
    <scope>NUCLEOTIDE SEQUENCE</scope>
    <source>
        <strain evidence="8">ChiHjej12B11-29160</strain>
    </source>
</reference>
<comment type="caution">
    <text evidence="8">The sequence shown here is derived from an EMBL/GenBank/DDBJ whole genome shotgun (WGS) entry which is preliminary data.</text>
</comment>
<evidence type="ECO:0000256" key="6">
    <source>
        <dbReference type="SAM" id="MobiDB-lite"/>
    </source>
</evidence>
<evidence type="ECO:0000256" key="7">
    <source>
        <dbReference type="SAM" id="Phobius"/>
    </source>
</evidence>
<evidence type="ECO:0000256" key="4">
    <source>
        <dbReference type="ARBA" id="ARBA00022989"/>
    </source>
</evidence>
<evidence type="ECO:0000313" key="9">
    <source>
        <dbReference type="Proteomes" id="UP000824078"/>
    </source>
</evidence>
<dbReference type="PANTHER" id="PTHR30086">
    <property type="entry name" value="ARGININE EXPORTER PROTEIN ARGO"/>
    <property type="match status" value="1"/>
</dbReference>
<evidence type="ECO:0000256" key="2">
    <source>
        <dbReference type="ARBA" id="ARBA00022475"/>
    </source>
</evidence>
<keyword evidence="3 7" id="KW-0812">Transmembrane</keyword>
<sequence>MLGIVGYGAFVASAAALCLTPGIDTVYILTRTMAGGRREGLASAFGINTGLIVHTLLVAAGLSLVLAASPIAFGIIKFAGAAYLIVMGIKSLLSQGPSFSTQKESPVETRASSAEKGMDEKSTSGALRTYCQGVLTNVLNPKIILFFLALLPQFVAMPNSYGSIPFLVLGLTYVVLSTLWTVIIVLIASPFSRLLRKNPHTGKVTSIVSGLVYIVLGGMILFTA</sequence>
<accession>A0A9D1HY29</accession>
<dbReference type="InterPro" id="IPR001123">
    <property type="entry name" value="LeuE-type"/>
</dbReference>
<evidence type="ECO:0000256" key="5">
    <source>
        <dbReference type="ARBA" id="ARBA00023136"/>
    </source>
</evidence>
<feature type="transmembrane region" description="Helical" evidence="7">
    <location>
        <begin position="6"/>
        <end position="29"/>
    </location>
</feature>
<protein>
    <submittedName>
        <fullName evidence="8">LysE family translocator</fullName>
    </submittedName>
</protein>
<keyword evidence="4 7" id="KW-1133">Transmembrane helix</keyword>
<dbReference type="Pfam" id="PF01810">
    <property type="entry name" value="LysE"/>
    <property type="match status" value="1"/>
</dbReference>
<feature type="transmembrane region" description="Helical" evidence="7">
    <location>
        <begin position="71"/>
        <end position="93"/>
    </location>
</feature>
<dbReference type="GO" id="GO:0015171">
    <property type="term" value="F:amino acid transmembrane transporter activity"/>
    <property type="evidence" value="ECO:0007669"/>
    <property type="project" value="TreeGrafter"/>
</dbReference>
<feature type="transmembrane region" description="Helical" evidence="7">
    <location>
        <begin position="204"/>
        <end position="222"/>
    </location>
</feature>
<organism evidence="8 9">
    <name type="scientific">Candidatus Coprovicinus avistercoris</name>
    <dbReference type="NCBI Taxonomy" id="2840754"/>
    <lineage>
        <taxon>Bacteria</taxon>
        <taxon>Bacillati</taxon>
        <taxon>Actinomycetota</taxon>
        <taxon>Coriobacteriia</taxon>
        <taxon>Coriobacteriales</taxon>
        <taxon>Coriobacteriaceae</taxon>
        <taxon>Coriobacteriaceae incertae sedis</taxon>
        <taxon>Candidatus Coprovicinus</taxon>
    </lineage>
</organism>
<comment type="subcellular location">
    <subcellularLocation>
        <location evidence="1">Cell membrane</location>
        <topology evidence="1">Multi-pass membrane protein</topology>
    </subcellularLocation>
</comment>
<evidence type="ECO:0000256" key="3">
    <source>
        <dbReference type="ARBA" id="ARBA00022692"/>
    </source>
</evidence>